<dbReference type="RefSeq" id="WP_188392430.1">
    <property type="nucleotide sequence ID" value="NZ_BMEV01000040.1"/>
</dbReference>
<dbReference type="AlphaFoldDB" id="A0A8J2TLI3"/>
<dbReference type="EMBL" id="BMEV01000040">
    <property type="protein sequence ID" value="GFZ80207.1"/>
    <property type="molecule type" value="Genomic_DNA"/>
</dbReference>
<name>A0A8J2TLI3_9BACI</name>
<reference evidence="1" key="1">
    <citation type="journal article" date="2014" name="Int. J. Syst. Evol. Microbiol.">
        <title>Complete genome sequence of Corynebacterium casei LMG S-19264T (=DSM 44701T), isolated from a smear-ripened cheese.</title>
        <authorList>
            <consortium name="US DOE Joint Genome Institute (JGI-PGF)"/>
            <person name="Walter F."/>
            <person name="Albersmeier A."/>
            <person name="Kalinowski J."/>
            <person name="Ruckert C."/>
        </authorList>
    </citation>
    <scope>NUCLEOTIDE SEQUENCE</scope>
    <source>
        <strain evidence="1">CGMCC 1.12360</strain>
    </source>
</reference>
<comment type="caution">
    <text evidence="1">The sequence shown here is derived from an EMBL/GenBank/DDBJ whole genome shotgun (WGS) entry which is preliminary data.</text>
</comment>
<evidence type="ECO:0000313" key="2">
    <source>
        <dbReference type="Proteomes" id="UP000602050"/>
    </source>
</evidence>
<evidence type="ECO:0000313" key="1">
    <source>
        <dbReference type="EMBL" id="GFZ80207.1"/>
    </source>
</evidence>
<protein>
    <submittedName>
        <fullName evidence="1">Uncharacterized protein</fullName>
    </submittedName>
</protein>
<proteinExistence type="predicted"/>
<keyword evidence="2" id="KW-1185">Reference proteome</keyword>
<dbReference type="Proteomes" id="UP000602050">
    <property type="component" value="Unassembled WGS sequence"/>
</dbReference>
<accession>A0A8J2TLI3</accession>
<gene>
    <name evidence="1" type="ORF">GCM10010978_21700</name>
</gene>
<organism evidence="1 2">
    <name type="scientific">Compostibacillus humi</name>
    <dbReference type="NCBI Taxonomy" id="1245525"/>
    <lineage>
        <taxon>Bacteria</taxon>
        <taxon>Bacillati</taxon>
        <taxon>Bacillota</taxon>
        <taxon>Bacilli</taxon>
        <taxon>Bacillales</taxon>
        <taxon>Bacillaceae</taxon>
        <taxon>Compostibacillus</taxon>
    </lineage>
</organism>
<reference evidence="1" key="2">
    <citation type="submission" date="2020-09" db="EMBL/GenBank/DDBJ databases">
        <authorList>
            <person name="Sun Q."/>
            <person name="Zhou Y."/>
        </authorList>
    </citation>
    <scope>NUCLEOTIDE SEQUENCE</scope>
    <source>
        <strain evidence="1">CGMCC 1.12360</strain>
    </source>
</reference>
<sequence>MVNDLKYPFGFILTNKKFRNKYSWNRKKVHKNWTLYYAKSNEYEEISKNKVKIIVLGYFFDISKVDPIVKTTFL</sequence>